<dbReference type="RefSeq" id="XP_023382367.1">
    <property type="nucleotide sequence ID" value="XM_023526599.1"/>
</dbReference>
<sequence>MLRREHPRCRSHASHREGRTKHRFASFSFRSWLAVTLGVILGWEPSAGSDLWGSRPNIVLMLADDLGIGDIGCYGNSTLRTPNIDRLAAEGVRLTQHIAAASVCTPSRAAFLTGRYPVRSGKWHLGLSCEHRDDHCHHPLRHGFDHFYGLPLSMMGDCVPGGLSEKRAGLQRRLESYALNNNNNNNARHLFVLRNREGPFLLVLSFLHVHTPLISTEKFLGRSRHGPYGDCVEEMDWMVGGKGMGGWEGGIRVPGIVRWPGVLPAGRVIHEPTSLMDIFPTVVELAGGQVPQDRWVQNSPRKAIRYWPLQLDARHNTWRPWLQPCCGRFPLCWCDREGEGQ</sequence>
<feature type="domain" description="Sulfatase N-terminal" evidence="6">
    <location>
        <begin position="241"/>
        <end position="287"/>
    </location>
</feature>
<evidence type="ECO:0000313" key="7">
    <source>
        <dbReference type="Proteomes" id="UP000515202"/>
    </source>
</evidence>
<dbReference type="GO" id="GO:0004065">
    <property type="term" value="F:arylsulfatase activity"/>
    <property type="evidence" value="ECO:0007669"/>
    <property type="project" value="TreeGrafter"/>
</dbReference>
<evidence type="ECO:0000259" key="6">
    <source>
        <dbReference type="Pfam" id="PF00884"/>
    </source>
</evidence>
<reference evidence="8" key="1">
    <citation type="submission" date="2025-08" db="UniProtKB">
        <authorList>
            <consortium name="RefSeq"/>
        </authorList>
    </citation>
    <scope>IDENTIFICATION</scope>
    <source>
        <tissue evidence="8">Kidney</tissue>
    </source>
</reference>
<dbReference type="KEGG" id="pvp:105310157"/>
<protein>
    <submittedName>
        <fullName evidence="8">Arylsulfatase E-like</fullName>
    </submittedName>
</protein>
<evidence type="ECO:0000313" key="8">
    <source>
        <dbReference type="RefSeq" id="XP_023382367.1"/>
    </source>
</evidence>
<dbReference type="Pfam" id="PF00884">
    <property type="entry name" value="Sulfatase"/>
    <property type="match status" value="2"/>
</dbReference>
<dbReference type="InterPro" id="IPR024607">
    <property type="entry name" value="Sulfatase_CS"/>
</dbReference>
<evidence type="ECO:0000256" key="5">
    <source>
        <dbReference type="ARBA" id="ARBA00022837"/>
    </source>
</evidence>
<dbReference type="Gene3D" id="3.40.720.10">
    <property type="entry name" value="Alkaline Phosphatase, subunit A"/>
    <property type="match status" value="4"/>
</dbReference>
<comment type="cofactor">
    <cofactor evidence="1">
        <name>Ca(2+)</name>
        <dbReference type="ChEBI" id="CHEBI:29108"/>
    </cofactor>
</comment>
<organism evidence="7 8">
    <name type="scientific">Pteropus vampyrus</name>
    <name type="common">Large flying fox</name>
    <dbReference type="NCBI Taxonomy" id="132908"/>
    <lineage>
        <taxon>Eukaryota</taxon>
        <taxon>Metazoa</taxon>
        <taxon>Chordata</taxon>
        <taxon>Craniata</taxon>
        <taxon>Vertebrata</taxon>
        <taxon>Euteleostomi</taxon>
        <taxon>Mammalia</taxon>
        <taxon>Eutheria</taxon>
        <taxon>Laurasiatheria</taxon>
        <taxon>Chiroptera</taxon>
        <taxon>Yinpterochiroptera</taxon>
        <taxon>Pteropodoidea</taxon>
        <taxon>Pteropodidae</taxon>
        <taxon>Pteropodinae</taxon>
        <taxon>Pteropus</taxon>
    </lineage>
</organism>
<dbReference type="PANTHER" id="PTHR42693">
    <property type="entry name" value="ARYLSULFATASE FAMILY MEMBER"/>
    <property type="match status" value="1"/>
</dbReference>
<dbReference type="SUPFAM" id="SSF53649">
    <property type="entry name" value="Alkaline phosphatase-like"/>
    <property type="match status" value="1"/>
</dbReference>
<dbReference type="AlphaFoldDB" id="A0A6P6C4V2"/>
<dbReference type="InterPro" id="IPR000917">
    <property type="entry name" value="Sulfatase_N"/>
</dbReference>
<dbReference type="InterPro" id="IPR050738">
    <property type="entry name" value="Sulfatase"/>
</dbReference>
<evidence type="ECO:0000256" key="2">
    <source>
        <dbReference type="ARBA" id="ARBA00008779"/>
    </source>
</evidence>
<accession>A0A6P6C4V2</accession>
<keyword evidence="5" id="KW-0106">Calcium</keyword>
<keyword evidence="3" id="KW-0479">Metal-binding</keyword>
<dbReference type="PANTHER" id="PTHR42693:SF51">
    <property type="entry name" value="ARYLSULFATASE D"/>
    <property type="match status" value="1"/>
</dbReference>
<name>A0A6P6C4V2_PTEVA</name>
<proteinExistence type="inferred from homology"/>
<dbReference type="PROSITE" id="PS00523">
    <property type="entry name" value="SULFATASE_1"/>
    <property type="match status" value="1"/>
</dbReference>
<dbReference type="InterPro" id="IPR017850">
    <property type="entry name" value="Alkaline_phosphatase_core_sf"/>
</dbReference>
<dbReference type="GO" id="GO:0046872">
    <property type="term" value="F:metal ion binding"/>
    <property type="evidence" value="ECO:0007669"/>
    <property type="project" value="UniProtKB-KW"/>
</dbReference>
<keyword evidence="7" id="KW-1185">Reference proteome</keyword>
<feature type="domain" description="Sulfatase N-terminal" evidence="6">
    <location>
        <begin position="56"/>
        <end position="121"/>
    </location>
</feature>
<gene>
    <name evidence="8" type="primary">LOC105310157</name>
</gene>
<comment type="similarity">
    <text evidence="2">Belongs to the sulfatase family.</text>
</comment>
<keyword evidence="4" id="KW-0378">Hydrolase</keyword>
<dbReference type="Proteomes" id="UP000515202">
    <property type="component" value="Unplaced"/>
</dbReference>
<evidence type="ECO:0000256" key="3">
    <source>
        <dbReference type="ARBA" id="ARBA00022723"/>
    </source>
</evidence>
<dbReference type="GeneID" id="105310157"/>
<evidence type="ECO:0000256" key="4">
    <source>
        <dbReference type="ARBA" id="ARBA00022801"/>
    </source>
</evidence>
<evidence type="ECO:0000256" key="1">
    <source>
        <dbReference type="ARBA" id="ARBA00001913"/>
    </source>
</evidence>
<dbReference type="OrthoDB" id="103349at2759"/>